<keyword evidence="3" id="KW-1185">Reference proteome</keyword>
<dbReference type="KEGG" id="nsa:Nitsa_0838"/>
<accession>E6X2N3</accession>
<dbReference type="GO" id="GO:0004668">
    <property type="term" value="F:protein-arginine deiminase activity"/>
    <property type="evidence" value="ECO:0007669"/>
    <property type="project" value="InterPro"/>
</dbReference>
<dbReference type="InterPro" id="IPR007466">
    <property type="entry name" value="Peptidyl-Arg-deiminase_porph"/>
</dbReference>
<dbReference type="Proteomes" id="UP000008633">
    <property type="component" value="Chromosome"/>
</dbReference>
<dbReference type="PANTHER" id="PTHR31377">
    <property type="entry name" value="AGMATINE DEIMINASE-RELATED"/>
    <property type="match status" value="1"/>
</dbReference>
<proteinExistence type="predicted"/>
<dbReference type="STRING" id="749222.Nitsa_0838"/>
<dbReference type="HOGENOM" id="CLU_051978_1_0_7"/>
<sequence>MSDSTLCFSSWLEEEDKYAPFFRRMQEALRCQGADYTLLEGTRDIWCRDYMPVYGTGGKAVQFRYDPSYLKDDRFRSLPEEFLPYLDMQPVHSELNLDGGNLLLHNATAIVSERVYEENPTWNRRKVERELIEKLELERLIVIPAESREMDMTGHADGMCRIIDDRHILLGDFAFNEKLGENIAEIVERYGFEVLHLSVDPRYYENSGTDWLPAINYLMWEDVIYVPHTGSHYEEAVFECMEGCFGKVVEPVLASEIVEDGGALNCVSWTKK</sequence>
<evidence type="ECO:0000256" key="1">
    <source>
        <dbReference type="ARBA" id="ARBA00022801"/>
    </source>
</evidence>
<keyword evidence="1" id="KW-0378">Hydrolase</keyword>
<dbReference type="PANTHER" id="PTHR31377:SF0">
    <property type="entry name" value="AGMATINE DEIMINASE-RELATED"/>
    <property type="match status" value="1"/>
</dbReference>
<dbReference type="OrthoDB" id="7871381at2"/>
<evidence type="ECO:0000313" key="3">
    <source>
        <dbReference type="Proteomes" id="UP000008633"/>
    </source>
</evidence>
<dbReference type="Gene3D" id="3.75.10.10">
    <property type="entry name" value="L-arginine/glycine Amidinotransferase, Chain A"/>
    <property type="match status" value="1"/>
</dbReference>
<dbReference type="GO" id="GO:0047632">
    <property type="term" value="F:agmatine deiminase activity"/>
    <property type="evidence" value="ECO:0007669"/>
    <property type="project" value="TreeGrafter"/>
</dbReference>
<gene>
    <name evidence="2" type="ordered locus">Nitsa_0838</name>
</gene>
<name>E6X2N3_NITSE</name>
<dbReference type="SUPFAM" id="SSF55909">
    <property type="entry name" value="Pentein"/>
    <property type="match status" value="1"/>
</dbReference>
<evidence type="ECO:0000313" key="2">
    <source>
        <dbReference type="EMBL" id="ADV46099.1"/>
    </source>
</evidence>
<dbReference type="RefSeq" id="WP_013553793.1">
    <property type="nucleotide sequence ID" value="NC_014935.1"/>
</dbReference>
<organism evidence="2 3">
    <name type="scientific">Nitratifractor salsuginis (strain DSM 16511 / JCM 12458 / E9I37-1)</name>
    <dbReference type="NCBI Taxonomy" id="749222"/>
    <lineage>
        <taxon>Bacteria</taxon>
        <taxon>Pseudomonadati</taxon>
        <taxon>Campylobacterota</taxon>
        <taxon>Epsilonproteobacteria</taxon>
        <taxon>Campylobacterales</taxon>
        <taxon>Sulfurovaceae</taxon>
        <taxon>Nitratifractor</taxon>
    </lineage>
</organism>
<dbReference type="GO" id="GO:0009446">
    <property type="term" value="P:putrescine biosynthetic process"/>
    <property type="evidence" value="ECO:0007669"/>
    <property type="project" value="InterPro"/>
</dbReference>
<dbReference type="EMBL" id="CP002452">
    <property type="protein sequence ID" value="ADV46099.1"/>
    <property type="molecule type" value="Genomic_DNA"/>
</dbReference>
<dbReference type="eggNOG" id="COG2957">
    <property type="taxonomic scope" value="Bacteria"/>
</dbReference>
<dbReference type="AlphaFoldDB" id="E6X2N3"/>
<protein>
    <submittedName>
        <fullName evidence="2">Porphyromonas-type peptidyl-arginine deiminase</fullName>
    </submittedName>
</protein>
<dbReference type="Pfam" id="PF04371">
    <property type="entry name" value="PAD_porph"/>
    <property type="match status" value="1"/>
</dbReference>
<reference evidence="3" key="2">
    <citation type="submission" date="2011-01" db="EMBL/GenBank/DDBJ databases">
        <title>The complete genome of Nitratifractor salsuginis DSM 16511.</title>
        <authorList>
            <consortium name="US DOE Joint Genome Institute (JGI-PGF)"/>
            <person name="Lucas S."/>
            <person name="Copeland A."/>
            <person name="Lapidus A."/>
            <person name="Bruce D."/>
            <person name="Goodwin L."/>
            <person name="Pitluck S."/>
            <person name="Kyrpides N."/>
            <person name="Mavromatis K."/>
            <person name="Ivanova N."/>
            <person name="Mikhailova N."/>
            <person name="Zeytun A."/>
            <person name="Detter J.C."/>
            <person name="Tapia R."/>
            <person name="Han C."/>
            <person name="Land M."/>
            <person name="Hauser L."/>
            <person name="Markowitz V."/>
            <person name="Cheng J.-F."/>
            <person name="Hugenholtz P."/>
            <person name="Woyke T."/>
            <person name="Wu D."/>
            <person name="Tindall B."/>
            <person name="Schuetze A."/>
            <person name="Brambilla E."/>
            <person name="Klenk H.-P."/>
            <person name="Eisen J.A."/>
        </authorList>
    </citation>
    <scope>NUCLEOTIDE SEQUENCE [LARGE SCALE GENOMIC DNA]</scope>
    <source>
        <strain evidence="3">DSM 16511 / JCM 12458 / E9I37-1</strain>
    </source>
</reference>
<reference evidence="2 3" key="1">
    <citation type="journal article" date="2011" name="Stand. Genomic Sci.">
        <title>Complete genome sequence of Nitratifractor salsuginis type strain (E9I37-1).</title>
        <authorList>
            <person name="Anderson I."/>
            <person name="Sikorski J."/>
            <person name="Zeytun A."/>
            <person name="Nolan M."/>
            <person name="Lapidus A."/>
            <person name="Lucas S."/>
            <person name="Hammon N."/>
            <person name="Deshpande S."/>
            <person name="Cheng J.F."/>
            <person name="Tapia R."/>
            <person name="Han C."/>
            <person name="Goodwin L."/>
            <person name="Pitluck S."/>
            <person name="Liolios K."/>
            <person name="Pagani I."/>
            <person name="Ivanova N."/>
            <person name="Huntemann M."/>
            <person name="Mavromatis K."/>
            <person name="Ovchinikova G."/>
            <person name="Pati A."/>
            <person name="Chen A."/>
            <person name="Palaniappan K."/>
            <person name="Land M."/>
            <person name="Hauser L."/>
            <person name="Brambilla E.M."/>
            <person name="Ngatchou-Djao O.D."/>
            <person name="Rohde M."/>
            <person name="Tindall B.J."/>
            <person name="Goker M."/>
            <person name="Detter J.C."/>
            <person name="Woyke T."/>
            <person name="Bristow J."/>
            <person name="Eisen J.A."/>
            <person name="Markowitz V."/>
            <person name="Hugenholtz P."/>
            <person name="Klenk H.P."/>
            <person name="Kyrpides N.C."/>
        </authorList>
    </citation>
    <scope>NUCLEOTIDE SEQUENCE [LARGE SCALE GENOMIC DNA]</scope>
    <source>
        <strain evidence="3">DSM 16511 / JCM 12458 / E9I37-1</strain>
    </source>
</reference>